<keyword evidence="3" id="KW-0547">Nucleotide-binding</keyword>
<evidence type="ECO:0000256" key="3">
    <source>
        <dbReference type="ARBA" id="ARBA00022741"/>
    </source>
</evidence>
<evidence type="ECO:0000313" key="7">
    <source>
        <dbReference type="EMBL" id="TQI93786.1"/>
    </source>
</evidence>
<dbReference type="SUPFAM" id="SSF52540">
    <property type="entry name" value="P-loop containing nucleoside triphosphate hydrolases"/>
    <property type="match status" value="2"/>
</dbReference>
<dbReference type="InterPro" id="IPR050107">
    <property type="entry name" value="ABC_carbohydrate_import_ATPase"/>
</dbReference>
<dbReference type="CDD" id="cd03215">
    <property type="entry name" value="ABC_Carb_Monos_II"/>
    <property type="match status" value="1"/>
</dbReference>
<dbReference type="PANTHER" id="PTHR43790">
    <property type="entry name" value="CARBOHYDRATE TRANSPORT ATP-BINDING PROTEIN MG119-RELATED"/>
    <property type="match status" value="1"/>
</dbReference>
<dbReference type="InterPro" id="IPR003593">
    <property type="entry name" value="AAA+_ATPase"/>
</dbReference>
<dbReference type="GO" id="GO:0016887">
    <property type="term" value="F:ATP hydrolysis activity"/>
    <property type="evidence" value="ECO:0007669"/>
    <property type="project" value="InterPro"/>
</dbReference>
<dbReference type="OrthoDB" id="8039522at2"/>
<keyword evidence="2" id="KW-0677">Repeat</keyword>
<dbReference type="GO" id="GO:0005524">
    <property type="term" value="F:ATP binding"/>
    <property type="evidence" value="ECO:0007669"/>
    <property type="project" value="UniProtKB-KW"/>
</dbReference>
<dbReference type="PANTHER" id="PTHR43790:SF9">
    <property type="entry name" value="GALACTOFURANOSE TRANSPORTER ATP-BINDING PROTEIN YTFR"/>
    <property type="match status" value="1"/>
</dbReference>
<feature type="region of interest" description="Disordered" evidence="5">
    <location>
        <begin position="239"/>
        <end position="260"/>
    </location>
</feature>
<dbReference type="InterPro" id="IPR017871">
    <property type="entry name" value="ABC_transporter-like_CS"/>
</dbReference>
<sequence>MSVLDVHGVAKAYGGVRALHEAGIRVRGGSVHALLGENGAGKSTLIKIITGAVRPDSGSLALDGREMSFASTADAAAHGVAAVSQELNLFPDLDLLANLYPMREARRGPLLDRGAMLARARPVLDQLGLEVDHRQPVGQLSLAQRQLVEIARALLTDPKVLILDEPTSALEAASTERLLGILRTLRDRQVAVVFVSHLLEEVMALCDEITVLREGETVLSGVPRAELKLSDVVAAMLGRQHQQQRPPTRTTAGNHDSTEGTLRFEEVSVPGRLSGVSFAAEPGEVVGLAGLVGSGHTTVLEVVAGLRRAATGRVRMPDGSPAPRKLRAAIDAGVALVSGDRRRLGLMLDKPVWENIAQIRSVALARDGALIRAGPLRSRAATIADRLRIRAPHPDVTCGMLSGGNQQKVVLAKWLESRPKVILLDDPTRGVGIGSKEDIYSLLRTEVGESTIMLLCSTDLEEFPLLCDRVLVFHRNRLCATLRGAEITPHAVLHAMNTGEVPDVPGEGRLVESPG</sequence>
<accession>A0A542CSI8</accession>
<dbReference type="EMBL" id="VFML01000002">
    <property type="protein sequence ID" value="TQI93786.1"/>
    <property type="molecule type" value="Genomic_DNA"/>
</dbReference>
<evidence type="ECO:0000259" key="6">
    <source>
        <dbReference type="PROSITE" id="PS50893"/>
    </source>
</evidence>
<keyword evidence="8" id="KW-1185">Reference proteome</keyword>
<dbReference type="InterPro" id="IPR027417">
    <property type="entry name" value="P-loop_NTPase"/>
</dbReference>
<protein>
    <submittedName>
        <fullName evidence="7">Ribose transport system ATP-binding protein</fullName>
    </submittedName>
</protein>
<feature type="domain" description="ABC transporter" evidence="6">
    <location>
        <begin position="4"/>
        <end position="239"/>
    </location>
</feature>
<dbReference type="CDD" id="cd03216">
    <property type="entry name" value="ABC_Carb_Monos_I"/>
    <property type="match status" value="1"/>
</dbReference>
<dbReference type="PROSITE" id="PS00211">
    <property type="entry name" value="ABC_TRANSPORTER_1"/>
    <property type="match status" value="1"/>
</dbReference>
<evidence type="ECO:0000313" key="8">
    <source>
        <dbReference type="Proteomes" id="UP000320876"/>
    </source>
</evidence>
<name>A0A542CSI8_AMYCI</name>
<dbReference type="Pfam" id="PF00005">
    <property type="entry name" value="ABC_tran"/>
    <property type="match status" value="2"/>
</dbReference>
<feature type="compositionally biased region" description="Low complexity" evidence="5">
    <location>
        <begin position="239"/>
        <end position="251"/>
    </location>
</feature>
<dbReference type="RefSeq" id="WP_142002887.1">
    <property type="nucleotide sequence ID" value="NZ_VFML01000002.1"/>
</dbReference>
<organism evidence="7 8">
    <name type="scientific">Amycolatopsis cihanbeyliensis</name>
    <dbReference type="NCBI Taxonomy" id="1128664"/>
    <lineage>
        <taxon>Bacteria</taxon>
        <taxon>Bacillati</taxon>
        <taxon>Actinomycetota</taxon>
        <taxon>Actinomycetes</taxon>
        <taxon>Pseudonocardiales</taxon>
        <taxon>Pseudonocardiaceae</taxon>
        <taxon>Amycolatopsis</taxon>
    </lineage>
</organism>
<dbReference type="SMART" id="SM00382">
    <property type="entry name" value="AAA"/>
    <property type="match status" value="2"/>
</dbReference>
<keyword evidence="4 7" id="KW-0067">ATP-binding</keyword>
<feature type="domain" description="ABC transporter" evidence="6">
    <location>
        <begin position="256"/>
        <end position="500"/>
    </location>
</feature>
<gene>
    <name evidence="7" type="ORF">FB471_5928</name>
</gene>
<dbReference type="Gene3D" id="3.40.50.300">
    <property type="entry name" value="P-loop containing nucleotide triphosphate hydrolases"/>
    <property type="match status" value="2"/>
</dbReference>
<dbReference type="Proteomes" id="UP000320876">
    <property type="component" value="Unassembled WGS sequence"/>
</dbReference>
<evidence type="ECO:0000256" key="1">
    <source>
        <dbReference type="ARBA" id="ARBA00022448"/>
    </source>
</evidence>
<dbReference type="AlphaFoldDB" id="A0A542CSI8"/>
<dbReference type="InterPro" id="IPR003439">
    <property type="entry name" value="ABC_transporter-like_ATP-bd"/>
</dbReference>
<keyword evidence="1" id="KW-0813">Transport</keyword>
<evidence type="ECO:0000256" key="5">
    <source>
        <dbReference type="SAM" id="MobiDB-lite"/>
    </source>
</evidence>
<proteinExistence type="predicted"/>
<reference evidence="7 8" key="1">
    <citation type="submission" date="2019-06" db="EMBL/GenBank/DDBJ databases">
        <title>Sequencing the genomes of 1000 actinobacteria strains.</title>
        <authorList>
            <person name="Klenk H.-P."/>
        </authorList>
    </citation>
    <scope>NUCLEOTIDE SEQUENCE [LARGE SCALE GENOMIC DNA]</scope>
    <source>
        <strain evidence="7 8">DSM 45679</strain>
    </source>
</reference>
<comment type="caution">
    <text evidence="7">The sequence shown here is derived from an EMBL/GenBank/DDBJ whole genome shotgun (WGS) entry which is preliminary data.</text>
</comment>
<dbReference type="PROSITE" id="PS50893">
    <property type="entry name" value="ABC_TRANSPORTER_2"/>
    <property type="match status" value="2"/>
</dbReference>
<evidence type="ECO:0000256" key="2">
    <source>
        <dbReference type="ARBA" id="ARBA00022737"/>
    </source>
</evidence>
<evidence type="ECO:0000256" key="4">
    <source>
        <dbReference type="ARBA" id="ARBA00022840"/>
    </source>
</evidence>